<dbReference type="EMBL" id="KK103890">
    <property type="protein sequence ID" value="KIY94782.1"/>
    <property type="molecule type" value="Genomic_DNA"/>
</dbReference>
<dbReference type="Gene3D" id="1.10.510.10">
    <property type="entry name" value="Transferase(Phosphotransferase) domain 1"/>
    <property type="match status" value="1"/>
</dbReference>
<dbReference type="OrthoDB" id="543893at2759"/>
<dbReference type="InterPro" id="IPR051681">
    <property type="entry name" value="Ser/Thr_Kinases-Pseudokinases"/>
</dbReference>
<evidence type="ECO:0000313" key="2">
    <source>
        <dbReference type="EMBL" id="KIY94782.1"/>
    </source>
</evidence>
<reference evidence="2 3" key="1">
    <citation type="journal article" date="2013" name="BMC Genomics">
        <title>Reconstruction of the lipid metabolism for the microalga Monoraphidium neglectum from its genome sequence reveals characteristics suitable for biofuel production.</title>
        <authorList>
            <person name="Bogen C."/>
            <person name="Al-Dilaimi A."/>
            <person name="Albersmeier A."/>
            <person name="Wichmann J."/>
            <person name="Grundmann M."/>
            <person name="Rupp O."/>
            <person name="Lauersen K.J."/>
            <person name="Blifernez-Klassen O."/>
            <person name="Kalinowski J."/>
            <person name="Goesmann A."/>
            <person name="Mussgnug J.H."/>
            <person name="Kruse O."/>
        </authorList>
    </citation>
    <scope>NUCLEOTIDE SEQUENCE [LARGE SCALE GENOMIC DNA]</scope>
    <source>
        <strain evidence="2 3">SAG 48.87</strain>
    </source>
</reference>
<protein>
    <submittedName>
        <fullName evidence="2">Stress-activated protein kinase alpha</fullName>
    </submittedName>
</protein>
<keyword evidence="2" id="KW-0808">Transferase</keyword>
<name>A0A0D2J4C8_9CHLO</name>
<keyword evidence="3" id="KW-1185">Reference proteome</keyword>
<dbReference type="GO" id="GO:0004674">
    <property type="term" value="F:protein serine/threonine kinase activity"/>
    <property type="evidence" value="ECO:0007669"/>
    <property type="project" value="TreeGrafter"/>
</dbReference>
<gene>
    <name evidence="2" type="ORF">MNEG_13179</name>
</gene>
<dbReference type="PROSITE" id="PS50011">
    <property type="entry name" value="PROTEIN_KINASE_DOM"/>
    <property type="match status" value="1"/>
</dbReference>
<evidence type="ECO:0000313" key="3">
    <source>
        <dbReference type="Proteomes" id="UP000054498"/>
    </source>
</evidence>
<dbReference type="AlphaFoldDB" id="A0A0D2J4C8"/>
<accession>A0A0D2J4C8</accession>
<dbReference type="GeneID" id="25730615"/>
<proteinExistence type="predicted"/>
<dbReference type="SUPFAM" id="SSF56112">
    <property type="entry name" value="Protein kinase-like (PK-like)"/>
    <property type="match status" value="1"/>
</dbReference>
<evidence type="ECO:0000259" key="1">
    <source>
        <dbReference type="PROSITE" id="PS50011"/>
    </source>
</evidence>
<sequence>MAAPLAPECFTAGGVAGHKVSEKSDVYSLAVIMWEMLTGMRPWAEYSHQMAIIYQVVQCDRRPPWPKYCPAPEAVRKLVTACWRRNPRERPSAADVLKRLEAMLRQLPSPPPDLTPP</sequence>
<dbReference type="InterPro" id="IPR000719">
    <property type="entry name" value="Prot_kinase_dom"/>
</dbReference>
<dbReference type="InterPro" id="IPR001245">
    <property type="entry name" value="Ser-Thr/Tyr_kinase_cat_dom"/>
</dbReference>
<dbReference type="PANTHER" id="PTHR44329">
    <property type="entry name" value="SERINE/THREONINE-PROTEIN KINASE TNNI3K-RELATED"/>
    <property type="match status" value="1"/>
</dbReference>
<keyword evidence="2" id="KW-0418">Kinase</keyword>
<dbReference type="Pfam" id="PF07714">
    <property type="entry name" value="PK_Tyr_Ser-Thr"/>
    <property type="match status" value="1"/>
</dbReference>
<feature type="domain" description="Protein kinase" evidence="1">
    <location>
        <begin position="1"/>
        <end position="104"/>
    </location>
</feature>
<organism evidence="2 3">
    <name type="scientific">Monoraphidium neglectum</name>
    <dbReference type="NCBI Taxonomy" id="145388"/>
    <lineage>
        <taxon>Eukaryota</taxon>
        <taxon>Viridiplantae</taxon>
        <taxon>Chlorophyta</taxon>
        <taxon>core chlorophytes</taxon>
        <taxon>Chlorophyceae</taxon>
        <taxon>CS clade</taxon>
        <taxon>Sphaeropleales</taxon>
        <taxon>Selenastraceae</taxon>
        <taxon>Monoraphidium</taxon>
    </lineage>
</organism>
<dbReference type="GO" id="GO:0005524">
    <property type="term" value="F:ATP binding"/>
    <property type="evidence" value="ECO:0007669"/>
    <property type="project" value="InterPro"/>
</dbReference>
<dbReference type="Proteomes" id="UP000054498">
    <property type="component" value="Unassembled WGS sequence"/>
</dbReference>
<dbReference type="KEGG" id="mng:MNEG_13179"/>
<dbReference type="InterPro" id="IPR011009">
    <property type="entry name" value="Kinase-like_dom_sf"/>
</dbReference>
<dbReference type="STRING" id="145388.A0A0D2J4C8"/>
<dbReference type="RefSeq" id="XP_013893802.1">
    <property type="nucleotide sequence ID" value="XM_014038348.1"/>
</dbReference>